<keyword evidence="5" id="KW-0648">Protein biosynthesis</keyword>
<dbReference type="NCBIfam" id="NF001859">
    <property type="entry name" value="PRK00591.1"/>
    <property type="match status" value="1"/>
</dbReference>
<evidence type="ECO:0000256" key="4">
    <source>
        <dbReference type="ARBA" id="ARBA00022490"/>
    </source>
</evidence>
<dbReference type="FunFam" id="3.30.70.1660:FF:000002">
    <property type="entry name" value="Peptide chain release factor 1"/>
    <property type="match status" value="1"/>
</dbReference>
<dbReference type="Gene3D" id="6.10.140.1950">
    <property type="match status" value="1"/>
</dbReference>
<organism evidence="8">
    <name type="scientific">marine metagenome</name>
    <dbReference type="NCBI Taxonomy" id="408172"/>
    <lineage>
        <taxon>unclassified sequences</taxon>
        <taxon>metagenomes</taxon>
        <taxon>ecological metagenomes</taxon>
    </lineage>
</organism>
<dbReference type="HAMAP" id="MF_00093">
    <property type="entry name" value="Rel_fac_1"/>
    <property type="match status" value="1"/>
</dbReference>
<dbReference type="Pfam" id="PF00472">
    <property type="entry name" value="RF-1"/>
    <property type="match status" value="1"/>
</dbReference>
<dbReference type="InterPro" id="IPR050057">
    <property type="entry name" value="Prokaryotic/Mito_RF"/>
</dbReference>
<evidence type="ECO:0000256" key="6">
    <source>
        <dbReference type="SAM" id="Coils"/>
    </source>
</evidence>
<dbReference type="Gene3D" id="3.30.70.1660">
    <property type="match status" value="2"/>
</dbReference>
<dbReference type="InterPro" id="IPR045853">
    <property type="entry name" value="Pep_chain_release_fac_I_sf"/>
</dbReference>
<dbReference type="FunFam" id="3.30.70.1660:FF:000004">
    <property type="entry name" value="Peptide chain release factor 1"/>
    <property type="match status" value="1"/>
</dbReference>
<dbReference type="NCBIfam" id="TIGR00019">
    <property type="entry name" value="prfA"/>
    <property type="match status" value="1"/>
</dbReference>
<dbReference type="EMBL" id="UINC01007322">
    <property type="protein sequence ID" value="SVA32674.1"/>
    <property type="molecule type" value="Genomic_DNA"/>
</dbReference>
<dbReference type="GO" id="GO:0005829">
    <property type="term" value="C:cytosol"/>
    <property type="evidence" value="ECO:0007669"/>
    <property type="project" value="UniProtKB-ARBA"/>
</dbReference>
<dbReference type="FunFam" id="3.30.160.20:FF:000004">
    <property type="entry name" value="Peptide chain release factor 1"/>
    <property type="match status" value="1"/>
</dbReference>
<reference evidence="8" key="1">
    <citation type="submission" date="2018-05" db="EMBL/GenBank/DDBJ databases">
        <authorList>
            <person name="Lanie J.A."/>
            <person name="Ng W.-L."/>
            <person name="Kazmierczak K.M."/>
            <person name="Andrzejewski T.M."/>
            <person name="Davidsen T.M."/>
            <person name="Wayne K.J."/>
            <person name="Tettelin H."/>
            <person name="Glass J.I."/>
            <person name="Rusch D."/>
            <person name="Podicherti R."/>
            <person name="Tsui H.-C.T."/>
            <person name="Winkler M.E."/>
        </authorList>
    </citation>
    <scope>NUCLEOTIDE SEQUENCE</scope>
</reference>
<dbReference type="GO" id="GO:0016149">
    <property type="term" value="F:translation release factor activity, codon specific"/>
    <property type="evidence" value="ECO:0007669"/>
    <property type="project" value="InterPro"/>
</dbReference>
<comment type="similarity">
    <text evidence="2">Belongs to the prokaryotic/mitochondrial release factor family.</text>
</comment>
<gene>
    <name evidence="8" type="ORF">METZ01_LOCUS85528</name>
</gene>
<keyword evidence="4" id="KW-0963">Cytoplasm</keyword>
<dbReference type="AlphaFoldDB" id="A0A381UXK1"/>
<dbReference type="SUPFAM" id="SSF75620">
    <property type="entry name" value="Release factor"/>
    <property type="match status" value="1"/>
</dbReference>
<keyword evidence="3" id="KW-0488">Methylation</keyword>
<proteinExistence type="inferred from homology"/>
<feature type="coiled-coil region" evidence="6">
    <location>
        <begin position="62"/>
        <end position="97"/>
    </location>
</feature>
<dbReference type="InterPro" id="IPR005139">
    <property type="entry name" value="PCRF"/>
</dbReference>
<comment type="subcellular location">
    <subcellularLocation>
        <location evidence="1">Cytoplasm</location>
    </subcellularLocation>
</comment>
<evidence type="ECO:0000256" key="3">
    <source>
        <dbReference type="ARBA" id="ARBA00022481"/>
    </source>
</evidence>
<accession>A0A381UXK1</accession>
<dbReference type="SMART" id="SM00937">
    <property type="entry name" value="PCRF"/>
    <property type="match status" value="1"/>
</dbReference>
<dbReference type="PANTHER" id="PTHR43804">
    <property type="entry name" value="LD18447P"/>
    <property type="match status" value="1"/>
</dbReference>
<protein>
    <recommendedName>
        <fullName evidence="7">Prokaryotic-type class I peptide chain release factors domain-containing protein</fullName>
    </recommendedName>
</protein>
<feature type="domain" description="Prokaryotic-type class I peptide chain release factors" evidence="7">
    <location>
        <begin position="230"/>
        <end position="246"/>
    </location>
</feature>
<dbReference type="Pfam" id="PF03462">
    <property type="entry name" value="PCRF"/>
    <property type="match status" value="1"/>
</dbReference>
<dbReference type="Gene3D" id="3.30.160.20">
    <property type="match status" value="1"/>
</dbReference>
<evidence type="ECO:0000256" key="1">
    <source>
        <dbReference type="ARBA" id="ARBA00004496"/>
    </source>
</evidence>
<keyword evidence="6" id="KW-0175">Coiled coil</keyword>
<evidence type="ECO:0000256" key="2">
    <source>
        <dbReference type="ARBA" id="ARBA00010835"/>
    </source>
</evidence>
<evidence type="ECO:0000313" key="8">
    <source>
        <dbReference type="EMBL" id="SVA32674.1"/>
    </source>
</evidence>
<sequence length="361" mass="40569">MIDSILNKLSEVAERFKEIEALLSQPDVTRDQKRYISLTKEYSELSPVVEAYTEISSIQQAIKEASQMAQDKDEDIQKLAESELEELKNKLNSIEAGLKSLLLPKDPDDSKNVFLEIRAGTGGDEAALFSGDLFRMYSRVAERRNWKIEVISVREGDHGGYKELVTRIEGREVFKHLKFEAGVHRVQRVPETESQGRIHTSACSVAVLPELSELSEIEVDKNDLRIDTFRASGAGGQHVNKTDSAVRLTHIPSGIVVECQDGRSQHKNKEKALTLLKAKLLDSEKEKKEAQQAENRKVMVGSGDRSAKIRTYNFPQNRITDHRIEISIHNLDSFLDGDIEEMTSALLEANQAQALANLEKD</sequence>
<name>A0A381UXK1_9ZZZZ</name>
<dbReference type="InterPro" id="IPR004373">
    <property type="entry name" value="RF-1"/>
</dbReference>
<evidence type="ECO:0000256" key="5">
    <source>
        <dbReference type="ARBA" id="ARBA00022917"/>
    </source>
</evidence>
<dbReference type="PANTHER" id="PTHR43804:SF7">
    <property type="entry name" value="LD18447P"/>
    <property type="match status" value="1"/>
</dbReference>
<dbReference type="PROSITE" id="PS00745">
    <property type="entry name" value="RF_PROK_I"/>
    <property type="match status" value="1"/>
</dbReference>
<dbReference type="InterPro" id="IPR000352">
    <property type="entry name" value="Pep_chain_release_fac_I"/>
</dbReference>
<evidence type="ECO:0000259" key="7">
    <source>
        <dbReference type="PROSITE" id="PS00745"/>
    </source>
</evidence>